<evidence type="ECO:0000256" key="5">
    <source>
        <dbReference type="PROSITE-ProRule" id="PRU00091"/>
    </source>
</evidence>
<dbReference type="Gene3D" id="2.130.10.30">
    <property type="entry name" value="Regulator of chromosome condensation 1/beta-lactamase-inhibitor protein II"/>
    <property type="match status" value="3"/>
</dbReference>
<dbReference type="Pfam" id="PF08381">
    <property type="entry name" value="BRX"/>
    <property type="match status" value="1"/>
</dbReference>
<keyword evidence="11" id="KW-1185">Reference proteome</keyword>
<dbReference type="InterPro" id="IPR027988">
    <property type="entry name" value="BRX_N"/>
</dbReference>
<dbReference type="InterPro" id="IPR058923">
    <property type="entry name" value="RCC1-like_dom"/>
</dbReference>
<evidence type="ECO:0000259" key="9">
    <source>
        <dbReference type="PROSITE" id="PS51514"/>
    </source>
</evidence>
<evidence type="ECO:0008006" key="12">
    <source>
        <dbReference type="Google" id="ProtNLM"/>
    </source>
</evidence>
<dbReference type="FunFam" id="2.130.10.30:FF:000028">
    <property type="entry name" value="PH, RCC1 and FYVE domains-containing protein 1"/>
    <property type="match status" value="1"/>
</dbReference>
<dbReference type="Pfam" id="PF01363">
    <property type="entry name" value="FYVE"/>
    <property type="match status" value="1"/>
</dbReference>
<keyword evidence="4" id="KW-0862">Zinc</keyword>
<dbReference type="PROSITE" id="PS50012">
    <property type="entry name" value="RCC1_3"/>
    <property type="match status" value="7"/>
</dbReference>
<dbReference type="SMART" id="SM00064">
    <property type="entry name" value="FYVE"/>
    <property type="match status" value="1"/>
</dbReference>
<feature type="repeat" description="RCC1" evidence="6">
    <location>
        <begin position="352"/>
        <end position="406"/>
    </location>
</feature>
<dbReference type="PANTHER" id="PTHR22870">
    <property type="entry name" value="REGULATOR OF CHROMOSOME CONDENSATION"/>
    <property type="match status" value="1"/>
</dbReference>
<feature type="repeat" description="RCC1" evidence="6">
    <location>
        <begin position="578"/>
        <end position="629"/>
    </location>
</feature>
<dbReference type="InterPro" id="IPR009091">
    <property type="entry name" value="RCC1/BLIP-II"/>
</dbReference>
<gene>
    <name evidence="10" type="ORF">MERR_LOCUS3694</name>
</gene>
<comment type="caution">
    <text evidence="10">The sequence shown here is derived from an EMBL/GenBank/DDBJ whole genome shotgun (WGS) entry which is preliminary data.</text>
</comment>
<evidence type="ECO:0000259" key="8">
    <source>
        <dbReference type="PROSITE" id="PS50178"/>
    </source>
</evidence>
<dbReference type="SUPFAM" id="SSF50729">
    <property type="entry name" value="PH domain-like"/>
    <property type="match status" value="1"/>
</dbReference>
<evidence type="ECO:0000256" key="6">
    <source>
        <dbReference type="PROSITE-ProRule" id="PRU00235"/>
    </source>
</evidence>
<feature type="repeat" description="RCC1" evidence="6">
    <location>
        <begin position="474"/>
        <end position="525"/>
    </location>
</feature>
<dbReference type="InterPro" id="IPR011993">
    <property type="entry name" value="PH-like_dom_sf"/>
</dbReference>
<feature type="repeat" description="RCC1" evidence="6">
    <location>
        <begin position="526"/>
        <end position="577"/>
    </location>
</feature>
<feature type="compositionally biased region" description="Polar residues" evidence="7">
    <location>
        <begin position="807"/>
        <end position="820"/>
    </location>
</feature>
<dbReference type="Pfam" id="PF25390">
    <property type="entry name" value="WD40_RLD"/>
    <property type="match status" value="1"/>
</dbReference>
<feature type="region of interest" description="Disordered" evidence="7">
    <location>
        <begin position="699"/>
        <end position="721"/>
    </location>
</feature>
<evidence type="ECO:0000256" key="2">
    <source>
        <dbReference type="ARBA" id="ARBA00022737"/>
    </source>
</evidence>
<dbReference type="EMBL" id="CACVBM020000222">
    <property type="protein sequence ID" value="CAA7016459.1"/>
    <property type="molecule type" value="Genomic_DNA"/>
</dbReference>
<dbReference type="InterPro" id="IPR000306">
    <property type="entry name" value="Znf_FYVE"/>
</dbReference>
<dbReference type="InterPro" id="IPR000408">
    <property type="entry name" value="Reg_chr_condens"/>
</dbReference>
<feature type="compositionally biased region" description="Basic and acidic residues" evidence="7">
    <location>
        <begin position="891"/>
        <end position="902"/>
    </location>
</feature>
<evidence type="ECO:0000256" key="4">
    <source>
        <dbReference type="ARBA" id="ARBA00022833"/>
    </source>
</evidence>
<feature type="repeat" description="RCC1" evidence="6">
    <location>
        <begin position="244"/>
        <end position="299"/>
    </location>
</feature>
<dbReference type="InterPro" id="IPR011011">
    <property type="entry name" value="Znf_FYVE_PHD"/>
</dbReference>
<reference evidence="10" key="1">
    <citation type="submission" date="2020-01" db="EMBL/GenBank/DDBJ databases">
        <authorList>
            <person name="Mishra B."/>
        </authorList>
    </citation>
    <scope>NUCLEOTIDE SEQUENCE [LARGE SCALE GENOMIC DNA]</scope>
</reference>
<dbReference type="InterPro" id="IPR013591">
    <property type="entry name" value="Brevis_radix_dom"/>
</dbReference>
<dbReference type="CDD" id="cd13365">
    <property type="entry name" value="PH_PLC_plant-like"/>
    <property type="match status" value="1"/>
</dbReference>
<dbReference type="Gene3D" id="3.30.40.10">
    <property type="entry name" value="Zinc/RING finger domain, C3HC4 (zinc finger)"/>
    <property type="match status" value="1"/>
</dbReference>
<dbReference type="Pfam" id="PF13713">
    <property type="entry name" value="BRX_N"/>
    <property type="match status" value="1"/>
</dbReference>
<evidence type="ECO:0000256" key="3">
    <source>
        <dbReference type="ARBA" id="ARBA00022771"/>
    </source>
</evidence>
<dbReference type="SUPFAM" id="SSF50985">
    <property type="entry name" value="RCC1/BLIP-II"/>
    <property type="match status" value="1"/>
</dbReference>
<evidence type="ECO:0000256" key="1">
    <source>
        <dbReference type="ARBA" id="ARBA00022723"/>
    </source>
</evidence>
<dbReference type="InterPro" id="IPR001849">
    <property type="entry name" value="PH_domain"/>
</dbReference>
<dbReference type="Pfam" id="PF16457">
    <property type="entry name" value="PH_12"/>
    <property type="match status" value="1"/>
</dbReference>
<dbReference type="Proteomes" id="UP000467841">
    <property type="component" value="Unassembled WGS sequence"/>
</dbReference>
<feature type="region of interest" description="Disordered" evidence="7">
    <location>
        <begin position="889"/>
        <end position="922"/>
    </location>
</feature>
<dbReference type="InterPro" id="IPR051210">
    <property type="entry name" value="Ub_ligase/GEF_domain"/>
</dbReference>
<sequence length="1016" mass="111911">MADSLRISLAERDVEQAITSLKKGSYLLKYGRRGKPKFCPFQLTSDESTLVWYSGKEEKQIKISQVQRIVPGQRTATFKRYPRPEKEYQSFSLICPDRSLDLICKDKDEAEVWVVGLKALITRVKVSKWKTTIKPEITSVECPTPRARRASPFLTILDQVTQPSTENSTQTRLGKVFADIVSLTAQASSNSQTETNNANNFCPFSPVDHSNSRFSSSDPVRISLSSAVSKSSHGSYHEDFDALGDVFIWGEAISDGFLSNTHSTTTEDAVLPKPLESTIVLDAQEIACGGCHAVLITKKGEIFSWGEGIGGKLGHGLEKDTHQPKFIKSVRGMGFKSLACGEFHTCAVPQSGDLYSWGDGTQNVDLLGHGSESSCWIPKRVTGVLHGMYVSYVSCGPWHTAVVASSGQLFTFGDGSFGALGHGDRRSSSVPREVEGLSGLRVMRVACGVWHTAAVVEVSNEVSSDDAEQCSSSGQLFTWGDGEKGQLGHGDDDVKLLPECVVSLMNENICQVACGCSLTVSLTINGHVYTMGSKAYGQIGNPNANGKFPSRVEGDLVDTCVEDIACGSYHVVVLTSKSEVYTWGKGLNGQLGHGTIENKSEPLVVGFLKEKKIKTVTCGTNFTAVICLHKWVPGSEQSLCAGCRNPFNFRRKRHNCYNCGLIFCKVCSSRKSLKAALAPDMIKPYRVCYGCFTKLKKARDTSHSPPTPRARNLLNRRNSTDVSERSKFTHKLLLAHARISSADSLLPHKRESKLEASNNHNIVFPFVNGNLQSGGSPLSRGSTAFSRIHKNMMVNIPGSRMNSRTAFPVSVKSTSPSRSYEVTGEESKHIQDMAGLKGQVEQLTFKTNQLEEELEKTRRQLKVVTALAADEAEENRSAKEVIRSLNTQLKEIAENVPPKDDTSTNSKQTNKEKLENQTQTNNQTHIRSMVSHDSHQPDNSLASRSFINGHRRYHQKAERVVQDEPGVYLTLLSLPRGGNELKRVRFSRKQFTEEQAEKWWGENGGKVCERHNILVS</sequence>
<dbReference type="GO" id="GO:0008270">
    <property type="term" value="F:zinc ion binding"/>
    <property type="evidence" value="ECO:0007669"/>
    <property type="project" value="UniProtKB-KW"/>
</dbReference>
<evidence type="ECO:0000313" key="10">
    <source>
        <dbReference type="EMBL" id="CAA7016459.1"/>
    </source>
</evidence>
<dbReference type="SUPFAM" id="SSF57903">
    <property type="entry name" value="FYVE/PHD zinc finger"/>
    <property type="match status" value="1"/>
</dbReference>
<keyword evidence="2" id="KW-0677">Repeat</keyword>
<dbReference type="InterPro" id="IPR017455">
    <property type="entry name" value="Znf_FYVE-rel"/>
</dbReference>
<dbReference type="InterPro" id="IPR013083">
    <property type="entry name" value="Znf_RING/FYVE/PHD"/>
</dbReference>
<keyword evidence="1" id="KW-0479">Metal-binding</keyword>
<feature type="domain" description="BRX" evidence="9">
    <location>
        <begin position="957"/>
        <end position="1012"/>
    </location>
</feature>
<dbReference type="PRINTS" id="PR00633">
    <property type="entry name" value="RCCNDNSATION"/>
</dbReference>
<feature type="repeat" description="RCC1" evidence="6">
    <location>
        <begin position="407"/>
        <end position="458"/>
    </location>
</feature>
<keyword evidence="3 5" id="KW-0863">Zinc-finger</keyword>
<feature type="region of interest" description="Disordered" evidence="7">
    <location>
        <begin position="807"/>
        <end position="828"/>
    </location>
</feature>
<evidence type="ECO:0000256" key="7">
    <source>
        <dbReference type="SAM" id="MobiDB-lite"/>
    </source>
</evidence>
<feature type="repeat" description="RCC1" evidence="6">
    <location>
        <begin position="300"/>
        <end position="351"/>
    </location>
</feature>
<evidence type="ECO:0000313" key="11">
    <source>
        <dbReference type="Proteomes" id="UP000467841"/>
    </source>
</evidence>
<accession>A0A6D2HQW9</accession>
<dbReference type="PROSITE" id="PS51514">
    <property type="entry name" value="BRX"/>
    <property type="match status" value="1"/>
</dbReference>
<dbReference type="OrthoDB" id="5981550at2759"/>
<dbReference type="PROSITE" id="PS00626">
    <property type="entry name" value="RCC1_2"/>
    <property type="match status" value="3"/>
</dbReference>
<organism evidence="10 11">
    <name type="scientific">Microthlaspi erraticum</name>
    <dbReference type="NCBI Taxonomy" id="1685480"/>
    <lineage>
        <taxon>Eukaryota</taxon>
        <taxon>Viridiplantae</taxon>
        <taxon>Streptophyta</taxon>
        <taxon>Embryophyta</taxon>
        <taxon>Tracheophyta</taxon>
        <taxon>Spermatophyta</taxon>
        <taxon>Magnoliopsida</taxon>
        <taxon>eudicotyledons</taxon>
        <taxon>Gunneridae</taxon>
        <taxon>Pentapetalae</taxon>
        <taxon>rosids</taxon>
        <taxon>malvids</taxon>
        <taxon>Brassicales</taxon>
        <taxon>Brassicaceae</taxon>
        <taxon>Coluteocarpeae</taxon>
        <taxon>Microthlaspi</taxon>
    </lineage>
</organism>
<dbReference type="AlphaFoldDB" id="A0A6D2HQW9"/>
<proteinExistence type="predicted"/>
<dbReference type="Gene3D" id="2.30.29.30">
    <property type="entry name" value="Pleckstrin-homology domain (PH domain)/Phosphotyrosine-binding domain (PTB)"/>
    <property type="match status" value="1"/>
</dbReference>
<feature type="domain" description="FYVE-type" evidence="8">
    <location>
        <begin position="634"/>
        <end position="696"/>
    </location>
</feature>
<dbReference type="PROSITE" id="PS50178">
    <property type="entry name" value="ZF_FYVE"/>
    <property type="match status" value="1"/>
</dbReference>
<protein>
    <recommendedName>
        <fullName evidence="12">FYVE-type domain-containing protein</fullName>
    </recommendedName>
</protein>
<name>A0A6D2HQW9_9BRAS</name>
<dbReference type="PANTHER" id="PTHR22870:SF358">
    <property type="entry name" value="REGULATOR OF CHROMOSOME CONDENSATION (RCC1) FAMILY WITH FYVE ZINC FINGER DOMAIN-CONTAINING PROTEIN"/>
    <property type="match status" value="1"/>
</dbReference>